<reference evidence="1 2" key="1">
    <citation type="journal article" date="2023" name="Plants (Basel)">
        <title>Bridging the Gap: Combining Genomics and Transcriptomics Approaches to Understand Stylosanthes scabra, an Orphan Legume from the Brazilian Caatinga.</title>
        <authorList>
            <person name="Ferreira-Neto J.R.C."/>
            <person name="da Silva M.D."/>
            <person name="Binneck E."/>
            <person name="de Melo N.F."/>
            <person name="da Silva R.H."/>
            <person name="de Melo A.L.T.M."/>
            <person name="Pandolfi V."/>
            <person name="Bustamante F.O."/>
            <person name="Brasileiro-Vidal A.C."/>
            <person name="Benko-Iseppon A.M."/>
        </authorList>
    </citation>
    <scope>NUCLEOTIDE SEQUENCE [LARGE SCALE GENOMIC DNA]</scope>
    <source>
        <tissue evidence="1">Leaves</tissue>
    </source>
</reference>
<dbReference type="EMBL" id="JASCZI010121625">
    <property type="protein sequence ID" value="MED6162450.1"/>
    <property type="molecule type" value="Genomic_DNA"/>
</dbReference>
<dbReference type="CDD" id="cd09272">
    <property type="entry name" value="RNase_HI_RT_Ty1"/>
    <property type="match status" value="1"/>
</dbReference>
<protein>
    <recommendedName>
        <fullName evidence="3">Copia protein</fullName>
    </recommendedName>
</protein>
<organism evidence="1 2">
    <name type="scientific">Stylosanthes scabra</name>
    <dbReference type="NCBI Taxonomy" id="79078"/>
    <lineage>
        <taxon>Eukaryota</taxon>
        <taxon>Viridiplantae</taxon>
        <taxon>Streptophyta</taxon>
        <taxon>Embryophyta</taxon>
        <taxon>Tracheophyta</taxon>
        <taxon>Spermatophyta</taxon>
        <taxon>Magnoliopsida</taxon>
        <taxon>eudicotyledons</taxon>
        <taxon>Gunneridae</taxon>
        <taxon>Pentapetalae</taxon>
        <taxon>rosids</taxon>
        <taxon>fabids</taxon>
        <taxon>Fabales</taxon>
        <taxon>Fabaceae</taxon>
        <taxon>Papilionoideae</taxon>
        <taxon>50 kb inversion clade</taxon>
        <taxon>dalbergioids sensu lato</taxon>
        <taxon>Dalbergieae</taxon>
        <taxon>Pterocarpus clade</taxon>
        <taxon>Stylosanthes</taxon>
    </lineage>
</organism>
<sequence length="196" mass="22548">MANPCLEHWLAVKRVLRYLSGTQHDRLEFYKCKDLRFTVFADSDWASDPDDQRSTTGFCIFYGANLISWKCTKKPTISRSSTEAEYRALAAMFTEVQWLLNLLTELRTPCLQPPTVFCDNLSAVHLAYNPVLHNRTKHFELDIYFVREKVIQGKIKVTHIPTTEQVADILTKPLSASPFFKFKDKLRLASSSSQPL</sequence>
<keyword evidence="2" id="KW-1185">Reference proteome</keyword>
<accession>A0ABU6UM86</accession>
<dbReference type="PANTHER" id="PTHR11439:SF467">
    <property type="entry name" value="INTEGRASE CATALYTIC DOMAIN-CONTAINING PROTEIN"/>
    <property type="match status" value="1"/>
</dbReference>
<comment type="caution">
    <text evidence="1">The sequence shown here is derived from an EMBL/GenBank/DDBJ whole genome shotgun (WGS) entry which is preliminary data.</text>
</comment>
<dbReference type="SUPFAM" id="SSF56672">
    <property type="entry name" value="DNA/RNA polymerases"/>
    <property type="match status" value="1"/>
</dbReference>
<evidence type="ECO:0000313" key="2">
    <source>
        <dbReference type="Proteomes" id="UP001341840"/>
    </source>
</evidence>
<dbReference type="Proteomes" id="UP001341840">
    <property type="component" value="Unassembled WGS sequence"/>
</dbReference>
<proteinExistence type="predicted"/>
<dbReference type="InterPro" id="IPR043502">
    <property type="entry name" value="DNA/RNA_pol_sf"/>
</dbReference>
<gene>
    <name evidence="1" type="ORF">PIB30_118973</name>
</gene>
<name>A0ABU6UM86_9FABA</name>
<evidence type="ECO:0000313" key="1">
    <source>
        <dbReference type="EMBL" id="MED6162450.1"/>
    </source>
</evidence>
<dbReference type="PANTHER" id="PTHR11439">
    <property type="entry name" value="GAG-POL-RELATED RETROTRANSPOSON"/>
    <property type="match status" value="1"/>
</dbReference>
<evidence type="ECO:0008006" key="3">
    <source>
        <dbReference type="Google" id="ProtNLM"/>
    </source>
</evidence>